<evidence type="ECO:0000313" key="2">
    <source>
        <dbReference type="Proteomes" id="UP001148838"/>
    </source>
</evidence>
<proteinExistence type="predicted"/>
<accession>A0ABQ8TI95</accession>
<reference evidence="1 2" key="1">
    <citation type="journal article" date="2022" name="Allergy">
        <title>Genome assembly and annotation of Periplaneta americana reveal a comprehensive cockroach allergen profile.</title>
        <authorList>
            <person name="Wang L."/>
            <person name="Xiong Q."/>
            <person name="Saelim N."/>
            <person name="Wang L."/>
            <person name="Nong W."/>
            <person name="Wan A.T."/>
            <person name="Shi M."/>
            <person name="Liu X."/>
            <person name="Cao Q."/>
            <person name="Hui J.H.L."/>
            <person name="Sookrung N."/>
            <person name="Leung T.F."/>
            <person name="Tungtrongchitr A."/>
            <person name="Tsui S.K.W."/>
        </authorList>
    </citation>
    <scope>NUCLEOTIDE SEQUENCE [LARGE SCALE GENOMIC DNA]</scope>
    <source>
        <strain evidence="1">PWHHKU_190912</strain>
    </source>
</reference>
<comment type="caution">
    <text evidence="1">The sequence shown here is derived from an EMBL/GenBank/DDBJ whole genome shotgun (WGS) entry which is preliminary data.</text>
</comment>
<organism evidence="1 2">
    <name type="scientific">Periplaneta americana</name>
    <name type="common">American cockroach</name>
    <name type="synonym">Blatta americana</name>
    <dbReference type="NCBI Taxonomy" id="6978"/>
    <lineage>
        <taxon>Eukaryota</taxon>
        <taxon>Metazoa</taxon>
        <taxon>Ecdysozoa</taxon>
        <taxon>Arthropoda</taxon>
        <taxon>Hexapoda</taxon>
        <taxon>Insecta</taxon>
        <taxon>Pterygota</taxon>
        <taxon>Neoptera</taxon>
        <taxon>Polyneoptera</taxon>
        <taxon>Dictyoptera</taxon>
        <taxon>Blattodea</taxon>
        <taxon>Blattoidea</taxon>
        <taxon>Blattidae</taxon>
        <taxon>Blattinae</taxon>
        <taxon>Periplaneta</taxon>
    </lineage>
</organism>
<gene>
    <name evidence="1" type="ORF">ANN_12350</name>
</gene>
<sequence length="238" mass="27047">MQEFLEPLQGRDYRRASCRWPLCCVKSGSLDAESYGADIYDGTSLRTHLKVLLNLPMHIVLPPYHAPKPASETALLRMLEWNSVPQVSSGKRVQPMTSQLTGVQPMTSQLYIVIKPQVSIILGYAIERELAKSHGGWKSNTVAEEYADIVYVYGLCDGSSLLDVAEYEGRFPNRRVPYRRVQYILYMWLDERLGIPKEGENKRGANRPYFGCCTPHKEQPRATLPSDERDLYPSAIVH</sequence>
<name>A0ABQ8TI95_PERAM</name>
<dbReference type="Proteomes" id="UP001148838">
    <property type="component" value="Unassembled WGS sequence"/>
</dbReference>
<evidence type="ECO:0000313" key="1">
    <source>
        <dbReference type="EMBL" id="KAJ4445666.1"/>
    </source>
</evidence>
<protein>
    <submittedName>
        <fullName evidence="1">Uncharacterized protein</fullName>
    </submittedName>
</protein>
<dbReference type="EMBL" id="JAJSOF020000009">
    <property type="protein sequence ID" value="KAJ4445666.1"/>
    <property type="molecule type" value="Genomic_DNA"/>
</dbReference>
<keyword evidence="2" id="KW-1185">Reference proteome</keyword>